<gene>
    <name evidence="2" type="ORF">H4O11_14590</name>
</gene>
<protein>
    <submittedName>
        <fullName evidence="2">YceI family protein</fullName>
    </submittedName>
</protein>
<evidence type="ECO:0000313" key="3">
    <source>
        <dbReference type="Proteomes" id="UP000547058"/>
    </source>
</evidence>
<dbReference type="AlphaFoldDB" id="A0A7W3FP38"/>
<dbReference type="SMART" id="SM00867">
    <property type="entry name" value="YceI"/>
    <property type="match status" value="1"/>
</dbReference>
<feature type="domain" description="Lipid/polyisoprenoid-binding YceI-like" evidence="1">
    <location>
        <begin position="23"/>
        <end position="183"/>
    </location>
</feature>
<accession>A0A7W3FP38</accession>
<dbReference type="PANTHER" id="PTHR34406:SF1">
    <property type="entry name" value="PROTEIN YCEI"/>
    <property type="match status" value="1"/>
</dbReference>
<comment type="caution">
    <text evidence="2">The sequence shown here is derived from an EMBL/GenBank/DDBJ whole genome shotgun (WGS) entry which is preliminary data.</text>
</comment>
<proteinExistence type="predicted"/>
<dbReference type="Pfam" id="PF04264">
    <property type="entry name" value="YceI"/>
    <property type="match status" value="1"/>
</dbReference>
<dbReference type="InterPro" id="IPR036761">
    <property type="entry name" value="TTHA0802/YceI-like_sf"/>
</dbReference>
<dbReference type="PANTHER" id="PTHR34406">
    <property type="entry name" value="PROTEIN YCEI"/>
    <property type="match status" value="1"/>
</dbReference>
<dbReference type="Proteomes" id="UP000547058">
    <property type="component" value="Unassembled WGS sequence"/>
</dbReference>
<dbReference type="EMBL" id="JACGXS010000008">
    <property type="protein sequence ID" value="MBA8683025.1"/>
    <property type="molecule type" value="Genomic_DNA"/>
</dbReference>
<dbReference type="Gene3D" id="2.40.128.110">
    <property type="entry name" value="Lipid/polyisoprenoid-binding, YceI-like"/>
    <property type="match status" value="1"/>
</dbReference>
<sequence>MLAPPGVPPPAALPTVQVVQHAPLLLDKHQSRLGFEVRTRLGQRIEGNFPQFEGRIEILSDGRHQVHLKMYTRSVEIPGKPRYTSWMRGEDFFDAGRYPVVEFDSLPYPPQQVEQGGSIEGRLVLRGISHPETLKVEKADCARPGYDCDVVSRGTVLRGRYGMDNWQLALSDRVTFVLRARLSEAPKP</sequence>
<dbReference type="SUPFAM" id="SSF101874">
    <property type="entry name" value="YceI-like"/>
    <property type="match status" value="1"/>
</dbReference>
<dbReference type="InterPro" id="IPR007372">
    <property type="entry name" value="Lipid/polyisoprenoid-bd_YceI"/>
</dbReference>
<reference evidence="2 3" key="1">
    <citation type="submission" date="2020-08" db="EMBL/GenBank/DDBJ databases">
        <title>Stenotrophomonas tumulicola JCM 30961.</title>
        <authorList>
            <person name="Deng Y."/>
        </authorList>
    </citation>
    <scope>NUCLEOTIDE SEQUENCE [LARGE SCALE GENOMIC DNA]</scope>
    <source>
        <strain evidence="2 3">JCM 30961</strain>
    </source>
</reference>
<evidence type="ECO:0000313" key="2">
    <source>
        <dbReference type="EMBL" id="MBA8683025.1"/>
    </source>
</evidence>
<name>A0A7W3FP38_9GAMM</name>
<keyword evidence="3" id="KW-1185">Reference proteome</keyword>
<evidence type="ECO:0000259" key="1">
    <source>
        <dbReference type="SMART" id="SM00867"/>
    </source>
</evidence>
<organism evidence="2 3">
    <name type="scientific">Stenotrophomonas tumulicola</name>
    <dbReference type="NCBI Taxonomy" id="1685415"/>
    <lineage>
        <taxon>Bacteria</taxon>
        <taxon>Pseudomonadati</taxon>
        <taxon>Pseudomonadota</taxon>
        <taxon>Gammaproteobacteria</taxon>
        <taxon>Lysobacterales</taxon>
        <taxon>Lysobacteraceae</taxon>
        <taxon>Stenotrophomonas</taxon>
    </lineage>
</organism>